<accession>A0A257LVG6</accession>
<dbReference type="InterPro" id="IPR001646">
    <property type="entry name" value="5peptide_repeat"/>
</dbReference>
<reference evidence="5" key="1">
    <citation type="submission" date="2017-07" db="EMBL/GenBank/DDBJ databases">
        <title>Novel pathways for hydrocarbon cycling and metabolic interdependencies in hydrothermal sediment communities.</title>
        <authorList>
            <person name="Dombrowski N."/>
            <person name="Seitz K."/>
            <person name="Teske A."/>
            <person name="Baker B."/>
        </authorList>
    </citation>
    <scope>NUCLEOTIDE SEQUENCE [LARGE SCALE GENOMIC DNA]</scope>
</reference>
<name>A0A257LVG6_UNCW3</name>
<evidence type="ECO:0000259" key="3">
    <source>
        <dbReference type="Pfam" id="PF07885"/>
    </source>
</evidence>
<protein>
    <recommendedName>
        <fullName evidence="3">Potassium channel domain-containing protein</fullName>
    </recommendedName>
</protein>
<proteinExistence type="predicted"/>
<keyword evidence="2" id="KW-0472">Membrane</keyword>
<evidence type="ECO:0000256" key="1">
    <source>
        <dbReference type="ARBA" id="ARBA00022737"/>
    </source>
</evidence>
<dbReference type="Proteomes" id="UP000216312">
    <property type="component" value="Unassembled WGS sequence"/>
</dbReference>
<dbReference type="Gene3D" id="1.10.287.70">
    <property type="match status" value="1"/>
</dbReference>
<evidence type="ECO:0000256" key="2">
    <source>
        <dbReference type="SAM" id="Phobius"/>
    </source>
</evidence>
<keyword evidence="2" id="KW-1133">Transmembrane helix</keyword>
<feature type="transmembrane region" description="Helical" evidence="2">
    <location>
        <begin position="454"/>
        <end position="478"/>
    </location>
</feature>
<dbReference type="AlphaFoldDB" id="A0A257LVG6"/>
<evidence type="ECO:0000313" key="5">
    <source>
        <dbReference type="Proteomes" id="UP000216312"/>
    </source>
</evidence>
<dbReference type="InterPro" id="IPR013099">
    <property type="entry name" value="K_chnl_dom"/>
</dbReference>
<dbReference type="SUPFAM" id="SSF141571">
    <property type="entry name" value="Pentapeptide repeat-like"/>
    <property type="match status" value="1"/>
</dbReference>
<dbReference type="EMBL" id="NMUJ01000035">
    <property type="protein sequence ID" value="OYV02936.1"/>
    <property type="molecule type" value="Genomic_DNA"/>
</dbReference>
<sequence length="544" mass="62018">MMSRCKYAYGTWRCPLNALPGKGYCYWHIPEDGKKPDDKKLEKLKERKIIGVYFKKADLTGGDLQGVDLTYANLEAANLEGANLRRARLEQVNLRGANLTATDLRGAYMWRANLENAKLVWADLQKADLTMANLQRAFFWQAKLRGANLEEADLQEAKFTSADLQKARFMKAKLRRVSFENANLENAKFVEGDLREADLTGADLQGAQFEKADLREANLTGVNLQGADLTAANLQGANLLLARTDSKTVLDEADLRFANLYLSYLDETKTLRNAKIGEKEINEIVGDCFSSSKFFIFDFNKVARKNKDVALKLLEKGLVYYVNEEDRVVIFDNKSNRIVRLAEGRKNKYPVEEIEDKGLTEKLKNLAKDKDFLYNRNNRVSLYEASHEVYNNLYYFYIQNGRIEEALKVHYRRGEVRRKLLKGKGPLNWLRSWLFEFLILKLLTGYGVEIRRPLIASAITVLAFSFLFWVTTGIVKIVNGKTMPPDVFDYLYYSVITFTSLGYANIQPNLAVGHMPQLLAAIESCLGALMIALIIFVVTYRVSR</sequence>
<dbReference type="PANTHER" id="PTHR47485:SF1">
    <property type="entry name" value="THYLAKOID LUMENAL 17.4 KDA PROTEIN, CHLOROPLASTIC"/>
    <property type="match status" value="1"/>
</dbReference>
<dbReference type="Pfam" id="PF00805">
    <property type="entry name" value="Pentapeptide"/>
    <property type="match status" value="2"/>
</dbReference>
<feature type="transmembrane region" description="Helical" evidence="2">
    <location>
        <begin position="490"/>
        <end position="506"/>
    </location>
</feature>
<keyword evidence="2" id="KW-0812">Transmembrane</keyword>
<feature type="transmembrane region" description="Helical" evidence="2">
    <location>
        <begin position="518"/>
        <end position="540"/>
    </location>
</feature>
<dbReference type="Pfam" id="PF13599">
    <property type="entry name" value="Pentapeptide_4"/>
    <property type="match status" value="1"/>
</dbReference>
<keyword evidence="1" id="KW-0677">Repeat</keyword>
<comment type="caution">
    <text evidence="4">The sequence shown here is derived from an EMBL/GenBank/DDBJ whole genome shotgun (WGS) entry which is preliminary data.</text>
</comment>
<feature type="domain" description="Potassium channel" evidence="3">
    <location>
        <begin position="466"/>
        <end position="539"/>
    </location>
</feature>
<gene>
    <name evidence="4" type="ORF">CGW93_03205</name>
</gene>
<evidence type="ECO:0000313" key="4">
    <source>
        <dbReference type="EMBL" id="OYV02936.1"/>
    </source>
</evidence>
<dbReference type="PANTHER" id="PTHR47485">
    <property type="entry name" value="THYLAKOID LUMENAL 17.4 KDA PROTEIN, CHLOROPLASTIC"/>
    <property type="match status" value="1"/>
</dbReference>
<organism evidence="4 5">
    <name type="scientific">candidate division WOR-3 bacterium 4484_18</name>
    <dbReference type="NCBI Taxonomy" id="2020626"/>
    <lineage>
        <taxon>Bacteria</taxon>
        <taxon>Bacteria division WOR-3</taxon>
    </lineage>
</organism>
<dbReference type="Pfam" id="PF07885">
    <property type="entry name" value="Ion_trans_2"/>
    <property type="match status" value="1"/>
</dbReference>
<dbReference type="SUPFAM" id="SSF81324">
    <property type="entry name" value="Voltage-gated potassium channels"/>
    <property type="match status" value="1"/>
</dbReference>
<dbReference type="Gene3D" id="2.160.20.80">
    <property type="entry name" value="E3 ubiquitin-protein ligase SopA"/>
    <property type="match status" value="2"/>
</dbReference>